<name>A0ACB5RDK7_9CLOT</name>
<organism evidence="1 2">
    <name type="scientific">Inconstantimicrobium mannanitabidum</name>
    <dbReference type="NCBI Taxonomy" id="1604901"/>
    <lineage>
        <taxon>Bacteria</taxon>
        <taxon>Bacillati</taxon>
        <taxon>Bacillota</taxon>
        <taxon>Clostridia</taxon>
        <taxon>Eubacteriales</taxon>
        <taxon>Clostridiaceae</taxon>
        <taxon>Inconstantimicrobium</taxon>
    </lineage>
</organism>
<dbReference type="Proteomes" id="UP001058074">
    <property type="component" value="Unassembled WGS sequence"/>
</dbReference>
<comment type="caution">
    <text evidence="1">The sequence shown here is derived from an EMBL/GenBank/DDBJ whole genome shotgun (WGS) entry which is preliminary data.</text>
</comment>
<protein>
    <submittedName>
        <fullName evidence="1">Uncharacterized protein</fullName>
    </submittedName>
</protein>
<evidence type="ECO:0000313" key="1">
    <source>
        <dbReference type="EMBL" id="GKX66984.1"/>
    </source>
</evidence>
<reference evidence="1" key="1">
    <citation type="journal article" date="2025" name="Int. J. Syst. Evol. Microbiol.">
        <title>Inconstantimicrobium mannanitabidum sp. nov., a novel member of the family Clostridiaceae isolated from anoxic soil under the treatment of reductive soil disinfestation.</title>
        <authorList>
            <person name="Ueki A."/>
            <person name="Tonouchi A."/>
            <person name="Honma S."/>
            <person name="Kaku N."/>
            <person name="Ueki K."/>
        </authorList>
    </citation>
    <scope>NUCLEOTIDE SEQUENCE</scope>
    <source>
        <strain evidence="1">TW13</strain>
    </source>
</reference>
<sequence>MNKFLKIATVFLVIFFIIAVVLKLIQVLLPIILILILVGYIYSKFIKRPISNKKQESDSFSYGDTNNRYESDEDKYSNKKVVDVEYKDLD</sequence>
<accession>A0ACB5RDK7</accession>
<gene>
    <name evidence="1" type="ORF">rsdtw13_22420</name>
</gene>
<evidence type="ECO:0000313" key="2">
    <source>
        <dbReference type="Proteomes" id="UP001058074"/>
    </source>
</evidence>
<dbReference type="EMBL" id="BROD01000001">
    <property type="protein sequence ID" value="GKX66984.1"/>
    <property type="molecule type" value="Genomic_DNA"/>
</dbReference>
<proteinExistence type="predicted"/>
<keyword evidence="2" id="KW-1185">Reference proteome</keyword>